<sequence length="190" mass="21079">MGESSKTLEITVISAENLSVNQNPVTENVYVIVRTESIKCCKTSMAREGGSHPSWNEKFLMEMPMHAKSITFEVQCKMSTGIVKSVGVARIAISDFLGESVPESSLQFLRYSLRNWDGGRSGIINFSARVKSPEEDLCSEEKPEKETGVKPRSCGMFENEVMGVQIGEKNAYGVVTGIPVWWNNSYRANI</sequence>
<keyword evidence="2" id="KW-1185">Reference proteome</keyword>
<evidence type="ECO:0000313" key="1">
    <source>
        <dbReference type="EMBL" id="KAI4358015.1"/>
    </source>
</evidence>
<gene>
    <name evidence="1" type="ORF">L6164_001924</name>
</gene>
<proteinExistence type="predicted"/>
<evidence type="ECO:0000313" key="2">
    <source>
        <dbReference type="Proteomes" id="UP000828941"/>
    </source>
</evidence>
<organism evidence="1 2">
    <name type="scientific">Bauhinia variegata</name>
    <name type="common">Purple orchid tree</name>
    <name type="synonym">Phanera variegata</name>
    <dbReference type="NCBI Taxonomy" id="167791"/>
    <lineage>
        <taxon>Eukaryota</taxon>
        <taxon>Viridiplantae</taxon>
        <taxon>Streptophyta</taxon>
        <taxon>Embryophyta</taxon>
        <taxon>Tracheophyta</taxon>
        <taxon>Spermatophyta</taxon>
        <taxon>Magnoliopsida</taxon>
        <taxon>eudicotyledons</taxon>
        <taxon>Gunneridae</taxon>
        <taxon>Pentapetalae</taxon>
        <taxon>rosids</taxon>
        <taxon>fabids</taxon>
        <taxon>Fabales</taxon>
        <taxon>Fabaceae</taxon>
        <taxon>Cercidoideae</taxon>
        <taxon>Cercideae</taxon>
        <taxon>Bauhiniinae</taxon>
        <taxon>Bauhinia</taxon>
    </lineage>
</organism>
<comment type="caution">
    <text evidence="1">The sequence shown here is derived from an EMBL/GenBank/DDBJ whole genome shotgun (WGS) entry which is preliminary data.</text>
</comment>
<name>A0ACB9QAH3_BAUVA</name>
<accession>A0ACB9QAH3</accession>
<dbReference type="Proteomes" id="UP000828941">
    <property type="component" value="Chromosome 1"/>
</dbReference>
<dbReference type="EMBL" id="CM039426">
    <property type="protein sequence ID" value="KAI4358015.1"/>
    <property type="molecule type" value="Genomic_DNA"/>
</dbReference>
<protein>
    <submittedName>
        <fullName evidence="1">Uncharacterized protein</fullName>
    </submittedName>
</protein>
<reference evidence="1 2" key="1">
    <citation type="journal article" date="2022" name="DNA Res.">
        <title>Chromosomal-level genome assembly of the orchid tree Bauhinia variegata (Leguminosae; Cercidoideae) supports the allotetraploid origin hypothesis of Bauhinia.</title>
        <authorList>
            <person name="Zhong Y."/>
            <person name="Chen Y."/>
            <person name="Zheng D."/>
            <person name="Pang J."/>
            <person name="Liu Y."/>
            <person name="Luo S."/>
            <person name="Meng S."/>
            <person name="Qian L."/>
            <person name="Wei D."/>
            <person name="Dai S."/>
            <person name="Zhou R."/>
        </authorList>
    </citation>
    <scope>NUCLEOTIDE SEQUENCE [LARGE SCALE GENOMIC DNA]</scope>
    <source>
        <strain evidence="1">BV-YZ2020</strain>
    </source>
</reference>